<dbReference type="SUPFAM" id="SSF56300">
    <property type="entry name" value="Metallo-dependent phosphatases"/>
    <property type="match status" value="1"/>
</dbReference>
<proteinExistence type="inferred from homology"/>
<evidence type="ECO:0000313" key="3">
    <source>
        <dbReference type="EMBL" id="SEN45716.1"/>
    </source>
</evidence>
<dbReference type="PANTHER" id="PTHR42850:SF2">
    <property type="entry name" value="BLL5683 PROTEIN"/>
    <property type="match status" value="1"/>
</dbReference>
<organism evidence="3 4">
    <name type="scientific">Amphibacillus marinus</name>
    <dbReference type="NCBI Taxonomy" id="872970"/>
    <lineage>
        <taxon>Bacteria</taxon>
        <taxon>Bacillati</taxon>
        <taxon>Bacillota</taxon>
        <taxon>Bacilli</taxon>
        <taxon>Bacillales</taxon>
        <taxon>Bacillaceae</taxon>
        <taxon>Amphibacillus</taxon>
    </lineage>
</organism>
<dbReference type="GO" id="GO:0005737">
    <property type="term" value="C:cytoplasm"/>
    <property type="evidence" value="ECO:0007669"/>
    <property type="project" value="TreeGrafter"/>
</dbReference>
<dbReference type="InterPro" id="IPR050126">
    <property type="entry name" value="Ap4A_hydrolase"/>
</dbReference>
<dbReference type="InterPro" id="IPR024654">
    <property type="entry name" value="Calcineurin-like_PHP_lpxH"/>
</dbReference>
<dbReference type="GO" id="GO:0016791">
    <property type="term" value="F:phosphatase activity"/>
    <property type="evidence" value="ECO:0007669"/>
    <property type="project" value="TreeGrafter"/>
</dbReference>
<gene>
    <name evidence="3" type="ORF">SAMN04488134_101127</name>
</gene>
<dbReference type="Pfam" id="PF12850">
    <property type="entry name" value="Metallophos_2"/>
    <property type="match status" value="1"/>
</dbReference>
<dbReference type="InterPro" id="IPR029052">
    <property type="entry name" value="Metallo-depent_PP-like"/>
</dbReference>
<dbReference type="InterPro" id="IPR011152">
    <property type="entry name" value="Pesterase_MJ0912"/>
</dbReference>
<dbReference type="EMBL" id="FODJ01000001">
    <property type="protein sequence ID" value="SEN45716.1"/>
    <property type="molecule type" value="Genomic_DNA"/>
</dbReference>
<reference evidence="3 4" key="1">
    <citation type="submission" date="2016-10" db="EMBL/GenBank/DDBJ databases">
        <authorList>
            <person name="de Groot N.N."/>
        </authorList>
    </citation>
    <scope>NUCLEOTIDE SEQUENCE [LARGE SCALE GENOMIC DNA]</scope>
    <source>
        <strain evidence="3 4">CGMCC 1.10434</strain>
    </source>
</reference>
<protein>
    <submittedName>
        <fullName evidence="3">Phosphoesterase, MJ0936 family</fullName>
    </submittedName>
</protein>
<evidence type="ECO:0000313" key="4">
    <source>
        <dbReference type="Proteomes" id="UP000199300"/>
    </source>
</evidence>
<name>A0A1H8GP25_9BACI</name>
<dbReference type="PIRSF" id="PIRSF000883">
    <property type="entry name" value="Pesterase_MJ0912"/>
    <property type="match status" value="1"/>
</dbReference>
<sequence length="232" mass="25860">MRVAAIYDIHGNLSALEAVLTEINKNHVDRVIVGGDLVWGPEPRQVMELLLKQKDEFLFIRGNADREVATRYTKGLDELTAKLNNWCADQLSPHQLSFLNNLPEKLSLNIDGLGEVLFVHGSPRSDEEAIRVSTTEGEIESMLTSTTQEIIVCGHTHIQFDRVVANKRIINPGSVGLQSRATGACWALLGPEIELKMTQYDVKKANARILKSSAPYKKEFAKHYLNPPYVGP</sequence>
<comment type="similarity">
    <text evidence="1">Belongs to the metallophosphoesterase superfamily. YfcE family.</text>
</comment>
<evidence type="ECO:0000259" key="2">
    <source>
        <dbReference type="Pfam" id="PF12850"/>
    </source>
</evidence>
<dbReference type="PANTHER" id="PTHR42850">
    <property type="entry name" value="METALLOPHOSPHOESTERASE"/>
    <property type="match status" value="1"/>
</dbReference>
<dbReference type="OrthoDB" id="9813918at2"/>
<evidence type="ECO:0000256" key="1">
    <source>
        <dbReference type="ARBA" id="ARBA00008950"/>
    </source>
</evidence>
<keyword evidence="4" id="KW-1185">Reference proteome</keyword>
<dbReference type="STRING" id="872970.SAMN04488134_101127"/>
<accession>A0A1H8GP25</accession>
<dbReference type="Gene3D" id="3.60.21.10">
    <property type="match status" value="1"/>
</dbReference>
<dbReference type="Proteomes" id="UP000199300">
    <property type="component" value="Unassembled WGS sequence"/>
</dbReference>
<feature type="domain" description="Calcineurin-like phosphoesterase" evidence="2">
    <location>
        <begin position="1"/>
        <end position="188"/>
    </location>
</feature>
<dbReference type="AlphaFoldDB" id="A0A1H8GP25"/>
<dbReference type="RefSeq" id="WP_091493583.1">
    <property type="nucleotide sequence ID" value="NZ_FODJ01000001.1"/>
</dbReference>